<feature type="region of interest" description="Disordered" evidence="1">
    <location>
        <begin position="43"/>
        <end position="98"/>
    </location>
</feature>
<dbReference type="EMBL" id="JARAKH010000032">
    <property type="protein sequence ID" value="KAK8385782.1"/>
    <property type="molecule type" value="Genomic_DNA"/>
</dbReference>
<keyword evidence="3" id="KW-1185">Reference proteome</keyword>
<sequence length="98" mass="11146">MGEVDVRNAVREEKEGGGLSNSLERRNDEVYISCAPEIEHNLRLDDSKAAHPPTPSQRHSHQINKNSTKSIQLLYLTTRQRDAHQMAPQKTRGKDTEK</sequence>
<comment type="caution">
    <text evidence="2">The sequence shown here is derived from an EMBL/GenBank/DDBJ whole genome shotgun (WGS) entry which is preliminary data.</text>
</comment>
<evidence type="ECO:0000313" key="3">
    <source>
        <dbReference type="Proteomes" id="UP001487740"/>
    </source>
</evidence>
<gene>
    <name evidence="2" type="ORF">O3P69_016510</name>
</gene>
<proteinExistence type="predicted"/>
<feature type="compositionally biased region" description="Polar residues" evidence="1">
    <location>
        <begin position="63"/>
        <end position="78"/>
    </location>
</feature>
<evidence type="ECO:0000256" key="1">
    <source>
        <dbReference type="SAM" id="MobiDB-lite"/>
    </source>
</evidence>
<reference evidence="2 3" key="1">
    <citation type="submission" date="2023-03" db="EMBL/GenBank/DDBJ databases">
        <title>High-quality genome of Scylla paramamosain provides insights in environmental adaptation.</title>
        <authorList>
            <person name="Zhang L."/>
        </authorList>
    </citation>
    <scope>NUCLEOTIDE SEQUENCE [LARGE SCALE GENOMIC DNA]</scope>
    <source>
        <strain evidence="2">LZ_2023a</strain>
        <tissue evidence="2">Muscle</tissue>
    </source>
</reference>
<name>A0AAW0TEB6_SCYPA</name>
<protein>
    <submittedName>
        <fullName evidence="2">Uncharacterized protein</fullName>
    </submittedName>
</protein>
<evidence type="ECO:0000313" key="2">
    <source>
        <dbReference type="EMBL" id="KAK8385782.1"/>
    </source>
</evidence>
<feature type="region of interest" description="Disordered" evidence="1">
    <location>
        <begin position="1"/>
        <end position="22"/>
    </location>
</feature>
<accession>A0AAW0TEB6</accession>
<feature type="compositionally biased region" description="Basic and acidic residues" evidence="1">
    <location>
        <begin position="1"/>
        <end position="16"/>
    </location>
</feature>
<organism evidence="2 3">
    <name type="scientific">Scylla paramamosain</name>
    <name type="common">Mud crab</name>
    <dbReference type="NCBI Taxonomy" id="85552"/>
    <lineage>
        <taxon>Eukaryota</taxon>
        <taxon>Metazoa</taxon>
        <taxon>Ecdysozoa</taxon>
        <taxon>Arthropoda</taxon>
        <taxon>Crustacea</taxon>
        <taxon>Multicrustacea</taxon>
        <taxon>Malacostraca</taxon>
        <taxon>Eumalacostraca</taxon>
        <taxon>Eucarida</taxon>
        <taxon>Decapoda</taxon>
        <taxon>Pleocyemata</taxon>
        <taxon>Brachyura</taxon>
        <taxon>Eubrachyura</taxon>
        <taxon>Portunoidea</taxon>
        <taxon>Portunidae</taxon>
        <taxon>Portuninae</taxon>
        <taxon>Scylla</taxon>
    </lineage>
</organism>
<dbReference type="AlphaFoldDB" id="A0AAW0TEB6"/>
<dbReference type="Proteomes" id="UP001487740">
    <property type="component" value="Unassembled WGS sequence"/>
</dbReference>